<feature type="transmembrane region" description="Helical" evidence="9">
    <location>
        <begin position="210"/>
        <end position="231"/>
    </location>
</feature>
<reference evidence="12" key="1">
    <citation type="journal article" date="2023" name="Mol. Phylogenet. Evol.">
        <title>Genome-scale phylogeny and comparative genomics of the fungal order Sordariales.</title>
        <authorList>
            <person name="Hensen N."/>
            <person name="Bonometti L."/>
            <person name="Westerberg I."/>
            <person name="Brannstrom I.O."/>
            <person name="Guillou S."/>
            <person name="Cros-Aarteil S."/>
            <person name="Calhoun S."/>
            <person name="Haridas S."/>
            <person name="Kuo A."/>
            <person name="Mondo S."/>
            <person name="Pangilinan J."/>
            <person name="Riley R."/>
            <person name="LaButti K."/>
            <person name="Andreopoulos B."/>
            <person name="Lipzen A."/>
            <person name="Chen C."/>
            <person name="Yan M."/>
            <person name="Daum C."/>
            <person name="Ng V."/>
            <person name="Clum A."/>
            <person name="Steindorff A."/>
            <person name="Ohm R.A."/>
            <person name="Martin F."/>
            <person name="Silar P."/>
            <person name="Natvig D.O."/>
            <person name="Lalanne C."/>
            <person name="Gautier V."/>
            <person name="Ament-Velasquez S.L."/>
            <person name="Kruys A."/>
            <person name="Hutchinson M.I."/>
            <person name="Powell A.J."/>
            <person name="Barry K."/>
            <person name="Miller A.N."/>
            <person name="Grigoriev I.V."/>
            <person name="Debuchy R."/>
            <person name="Gladieux P."/>
            <person name="Hiltunen Thoren M."/>
            <person name="Johannesson H."/>
        </authorList>
    </citation>
    <scope>NUCLEOTIDE SEQUENCE [LARGE SCALE GENOMIC DNA]</scope>
    <source>
        <strain evidence="12">CBS 340.73</strain>
    </source>
</reference>
<comment type="similarity">
    <text evidence="3">Belongs to the major facilitator superfamily.</text>
</comment>
<feature type="transmembrane region" description="Helical" evidence="9">
    <location>
        <begin position="115"/>
        <end position="139"/>
    </location>
</feature>
<dbReference type="InterPro" id="IPR005829">
    <property type="entry name" value="Sugar_transporter_CS"/>
</dbReference>
<comment type="subcellular location">
    <subcellularLocation>
        <location evidence="2">Cell membrane</location>
    </subcellularLocation>
    <subcellularLocation>
        <location evidence="1">Membrane</location>
        <topology evidence="1">Multi-pass membrane protein</topology>
    </subcellularLocation>
</comment>
<keyword evidence="5 9" id="KW-0812">Transmembrane</keyword>
<evidence type="ECO:0000259" key="10">
    <source>
        <dbReference type="PROSITE" id="PS50850"/>
    </source>
</evidence>
<evidence type="ECO:0000256" key="8">
    <source>
        <dbReference type="SAM" id="MobiDB-lite"/>
    </source>
</evidence>
<dbReference type="Gene3D" id="1.20.1250.20">
    <property type="entry name" value="MFS general substrate transporter like domains"/>
    <property type="match status" value="1"/>
</dbReference>
<feature type="transmembrane region" description="Helical" evidence="9">
    <location>
        <begin position="400"/>
        <end position="419"/>
    </location>
</feature>
<evidence type="ECO:0000256" key="2">
    <source>
        <dbReference type="ARBA" id="ARBA00004236"/>
    </source>
</evidence>
<evidence type="ECO:0000256" key="5">
    <source>
        <dbReference type="ARBA" id="ARBA00022692"/>
    </source>
</evidence>
<keyword evidence="4" id="KW-1003">Cell membrane</keyword>
<dbReference type="Pfam" id="PF07690">
    <property type="entry name" value="MFS_1"/>
    <property type="match status" value="1"/>
</dbReference>
<dbReference type="PROSITE" id="PS50850">
    <property type="entry name" value="MFS"/>
    <property type="match status" value="1"/>
</dbReference>
<dbReference type="Proteomes" id="UP001303473">
    <property type="component" value="Unassembled WGS sequence"/>
</dbReference>
<dbReference type="CDD" id="cd17323">
    <property type="entry name" value="MFS_Tpo1_MDR_like"/>
    <property type="match status" value="1"/>
</dbReference>
<feature type="transmembrane region" description="Helical" evidence="9">
    <location>
        <begin position="237"/>
        <end position="259"/>
    </location>
</feature>
<gene>
    <name evidence="11" type="ORF">QBC46DRAFT_250695</name>
</gene>
<dbReference type="GO" id="GO:0005886">
    <property type="term" value="C:plasma membrane"/>
    <property type="evidence" value="ECO:0007669"/>
    <property type="project" value="UniProtKB-SubCell"/>
</dbReference>
<name>A0AAN6NFW0_9PEZI</name>
<feature type="transmembrane region" description="Helical" evidence="9">
    <location>
        <begin position="83"/>
        <end position="103"/>
    </location>
</feature>
<protein>
    <submittedName>
        <fullName evidence="11">Major facilitator superfamily domain-containing protein</fullName>
    </submittedName>
</protein>
<comment type="caution">
    <text evidence="11">The sequence shown here is derived from an EMBL/GenBank/DDBJ whole genome shotgun (WGS) entry which is preliminary data.</text>
</comment>
<dbReference type="SUPFAM" id="SSF103473">
    <property type="entry name" value="MFS general substrate transporter"/>
    <property type="match status" value="1"/>
</dbReference>
<evidence type="ECO:0000313" key="12">
    <source>
        <dbReference type="Proteomes" id="UP001303473"/>
    </source>
</evidence>
<dbReference type="FunFam" id="1.20.1250.20:FF:000082">
    <property type="entry name" value="MFS multidrug transporter, putative"/>
    <property type="match status" value="1"/>
</dbReference>
<proteinExistence type="inferred from homology"/>
<feature type="transmembrane region" description="Helical" evidence="9">
    <location>
        <begin position="425"/>
        <end position="451"/>
    </location>
</feature>
<feature type="transmembrane region" description="Helical" evidence="9">
    <location>
        <begin position="309"/>
        <end position="334"/>
    </location>
</feature>
<dbReference type="AlphaFoldDB" id="A0AAN6NFW0"/>
<evidence type="ECO:0000256" key="4">
    <source>
        <dbReference type="ARBA" id="ARBA00022475"/>
    </source>
</evidence>
<dbReference type="GO" id="GO:0140115">
    <property type="term" value="P:export across plasma membrane"/>
    <property type="evidence" value="ECO:0007669"/>
    <property type="project" value="UniProtKB-ARBA"/>
</dbReference>
<dbReference type="PANTHER" id="PTHR23502">
    <property type="entry name" value="MAJOR FACILITATOR SUPERFAMILY"/>
    <property type="match status" value="1"/>
</dbReference>
<accession>A0AAN6NFW0</accession>
<organism evidence="11 12">
    <name type="scientific">Diplogelasinospora grovesii</name>
    <dbReference type="NCBI Taxonomy" id="303347"/>
    <lineage>
        <taxon>Eukaryota</taxon>
        <taxon>Fungi</taxon>
        <taxon>Dikarya</taxon>
        <taxon>Ascomycota</taxon>
        <taxon>Pezizomycotina</taxon>
        <taxon>Sordariomycetes</taxon>
        <taxon>Sordariomycetidae</taxon>
        <taxon>Sordariales</taxon>
        <taxon>Diplogelasinosporaceae</taxon>
        <taxon>Diplogelasinospora</taxon>
    </lineage>
</organism>
<evidence type="ECO:0000256" key="7">
    <source>
        <dbReference type="ARBA" id="ARBA00023136"/>
    </source>
</evidence>
<dbReference type="EMBL" id="MU853756">
    <property type="protein sequence ID" value="KAK3945067.1"/>
    <property type="molecule type" value="Genomic_DNA"/>
</dbReference>
<evidence type="ECO:0000256" key="9">
    <source>
        <dbReference type="SAM" id="Phobius"/>
    </source>
</evidence>
<keyword evidence="6 9" id="KW-1133">Transmembrane helix</keyword>
<dbReference type="PANTHER" id="PTHR23502:SF7">
    <property type="entry name" value="DRUG_PROTON ANTIPORTER YHK8-RELATED"/>
    <property type="match status" value="1"/>
</dbReference>
<evidence type="ECO:0000256" key="6">
    <source>
        <dbReference type="ARBA" id="ARBA00022989"/>
    </source>
</evidence>
<feature type="transmembrane region" description="Helical" evidence="9">
    <location>
        <begin position="175"/>
        <end position="198"/>
    </location>
</feature>
<keyword evidence="7 9" id="KW-0472">Membrane</keyword>
<feature type="transmembrane region" description="Helical" evidence="9">
    <location>
        <begin position="151"/>
        <end position="169"/>
    </location>
</feature>
<evidence type="ECO:0000256" key="3">
    <source>
        <dbReference type="ARBA" id="ARBA00008335"/>
    </source>
</evidence>
<feature type="region of interest" description="Disordered" evidence="8">
    <location>
        <begin position="1"/>
        <end position="31"/>
    </location>
</feature>
<dbReference type="InterPro" id="IPR036259">
    <property type="entry name" value="MFS_trans_sf"/>
</dbReference>
<feature type="transmembrane region" description="Helical" evidence="9">
    <location>
        <begin position="354"/>
        <end position="373"/>
    </location>
</feature>
<sequence length="528" mass="57899">MEEHSVSEKSQRTLAGDTDTEAPPTQNTKESVTLPILTATADVGLDVETAAAIENDRDLFEVHWDGGDADSLNPRSLSFTRKWLIFAVVSVSALCVTFTSSVYTSTYGQITQEFGVSRLVATLGLSLYIIGLALGPMLLGPLSEFYGRRPIYLVSFTFFLIWLVPEAAAKNIATMLIGRFLCGLSGSAFMAVAGGTAGDLFNREQLQAPMVVFTATGFVGPSVGPVVGGFINQYTSWRWTFYVLIIWSAIDLALLGLLVPETYHPVLLRNKARKLRADTGDDRWVAPIEKTKKSIPRTIAMAMRRPFELLIFEPMCLNLCILSALLLGIVYLFFGAFGVVFTGNYGFTLSQLGLTFLGLFVGMLCGAACHPIVHRNYVRLIKQREAATGEIGGSEPEYRLPPAIAGSILVPVGLFMFAWTCFPSVHWIVPIVGSGIFGMGCLLVFTGIFTFQVDAYPLYGASALAANTFVRCSFGAIFPLFGVQMYEKLGDHWATSLLAFLTLAMMPFPYLFFRYGRKIRERSRFASA</sequence>
<feature type="transmembrane region" description="Helical" evidence="9">
    <location>
        <begin position="458"/>
        <end position="481"/>
    </location>
</feature>
<dbReference type="GO" id="GO:0022857">
    <property type="term" value="F:transmembrane transporter activity"/>
    <property type="evidence" value="ECO:0007669"/>
    <property type="project" value="InterPro"/>
</dbReference>
<feature type="compositionally biased region" description="Basic and acidic residues" evidence="8">
    <location>
        <begin position="1"/>
        <end position="11"/>
    </location>
</feature>
<keyword evidence="12" id="KW-1185">Reference proteome</keyword>
<dbReference type="InterPro" id="IPR011701">
    <property type="entry name" value="MFS"/>
</dbReference>
<feature type="transmembrane region" description="Helical" evidence="9">
    <location>
        <begin position="493"/>
        <end position="513"/>
    </location>
</feature>
<dbReference type="InterPro" id="IPR020846">
    <property type="entry name" value="MFS_dom"/>
</dbReference>
<dbReference type="PROSITE" id="PS00216">
    <property type="entry name" value="SUGAR_TRANSPORT_1"/>
    <property type="match status" value="1"/>
</dbReference>
<feature type="domain" description="Major facilitator superfamily (MFS) profile" evidence="10">
    <location>
        <begin position="85"/>
        <end position="519"/>
    </location>
</feature>
<evidence type="ECO:0000256" key="1">
    <source>
        <dbReference type="ARBA" id="ARBA00004141"/>
    </source>
</evidence>
<dbReference type="GO" id="GO:0042908">
    <property type="term" value="P:xenobiotic transport"/>
    <property type="evidence" value="ECO:0007669"/>
    <property type="project" value="UniProtKB-ARBA"/>
</dbReference>
<evidence type="ECO:0000313" key="11">
    <source>
        <dbReference type="EMBL" id="KAK3945067.1"/>
    </source>
</evidence>